<dbReference type="SMART" id="SM00368">
    <property type="entry name" value="LRR_RI"/>
    <property type="match status" value="8"/>
</dbReference>
<dbReference type="InterPro" id="IPR001611">
    <property type="entry name" value="Leu-rich_rpt"/>
</dbReference>
<dbReference type="InterPro" id="IPR052394">
    <property type="entry name" value="LRR-containing"/>
</dbReference>
<dbReference type="Pfam" id="PF13516">
    <property type="entry name" value="LRR_6"/>
    <property type="match status" value="6"/>
</dbReference>
<gene>
    <name evidence="3" type="primary">LOC100368898</name>
</gene>
<keyword evidence="1" id="KW-0106">Calcium</keyword>
<dbReference type="Gene3D" id="3.80.10.10">
    <property type="entry name" value="Ribonuclease Inhibitor"/>
    <property type="match status" value="2"/>
</dbReference>
<reference evidence="3" key="1">
    <citation type="submission" date="2025-08" db="UniProtKB">
        <authorList>
            <consortium name="RefSeq"/>
        </authorList>
    </citation>
    <scope>IDENTIFICATION</scope>
    <source>
        <tissue evidence="3">Testes</tissue>
    </source>
</reference>
<evidence type="ECO:0000256" key="1">
    <source>
        <dbReference type="ARBA" id="ARBA00022837"/>
    </source>
</evidence>
<evidence type="ECO:0000313" key="3">
    <source>
        <dbReference type="RefSeq" id="XP_002737343.1"/>
    </source>
</evidence>
<dbReference type="SUPFAM" id="SSF47473">
    <property type="entry name" value="EF-hand"/>
    <property type="match status" value="1"/>
</dbReference>
<dbReference type="InterPro" id="IPR011992">
    <property type="entry name" value="EF-hand-dom_pair"/>
</dbReference>
<dbReference type="SUPFAM" id="SSF52047">
    <property type="entry name" value="RNI-like"/>
    <property type="match status" value="1"/>
</dbReference>
<dbReference type="PANTHER" id="PTHR24114:SF50">
    <property type="entry name" value="RNI-LIKE PROTEIN"/>
    <property type="match status" value="1"/>
</dbReference>
<dbReference type="GeneID" id="100368898"/>
<proteinExistence type="predicted"/>
<protein>
    <submittedName>
        <fullName evidence="3">Uncharacterized protein C14orf166B homolog</fullName>
    </submittedName>
</protein>
<sequence length="470" mass="52688">MESDDISDSTEAAISMETDTTADIAVYRASCRRLACVPSSSFIRTLQNKEPVMNMRYCGLTSVDVKAMTTALVRNITVTDFILADNRFGTEGAKHISDMLTENVYLQTLDMSNNNLGSEGTRIICEMVADNNSLTSLNISGTQIKDTDAQVISDLLRDPLSARLKKLDLSHNHFEEPGGKHLALAIKYNKWLEVINLSYNHIRRKGATSICKALKLNSVLTDVDLSWNGLADPGAALISEVLKANTTLTSLNVAFNRFTIFGVTIVKDGLDENRTLKTLRIGGNMITHAASMTLLTVLETRPECSLTLLDLGDAPVTREFTDLLEELQTERADLTVIYGCVVRGFDIYAALARGRTHIPVNPIRVLRDYIVNEGLRCHDLFYRFDGNKDHIVSRTEFRKGILATHLPFSAAERSRLYRRFDRKKRGFIIFKDFADVMEDKVRNERRRRLKSQLDGTNVPKAIDSDEELVS</sequence>
<keyword evidence="2" id="KW-1185">Reference proteome</keyword>
<dbReference type="InterPro" id="IPR018247">
    <property type="entry name" value="EF_Hand_1_Ca_BS"/>
</dbReference>
<dbReference type="RefSeq" id="XP_002737343.1">
    <property type="nucleotide sequence ID" value="XM_002737297.2"/>
</dbReference>
<dbReference type="PANTHER" id="PTHR24114">
    <property type="entry name" value="LEUCINE RICH REPEAT FAMILY PROTEIN"/>
    <property type="match status" value="1"/>
</dbReference>
<dbReference type="InterPro" id="IPR032675">
    <property type="entry name" value="LRR_dom_sf"/>
</dbReference>
<evidence type="ECO:0000313" key="2">
    <source>
        <dbReference type="Proteomes" id="UP000694865"/>
    </source>
</evidence>
<organism evidence="2 3">
    <name type="scientific">Saccoglossus kowalevskii</name>
    <name type="common">Acorn worm</name>
    <dbReference type="NCBI Taxonomy" id="10224"/>
    <lineage>
        <taxon>Eukaryota</taxon>
        <taxon>Metazoa</taxon>
        <taxon>Hemichordata</taxon>
        <taxon>Enteropneusta</taxon>
        <taxon>Harrimaniidae</taxon>
        <taxon>Saccoglossus</taxon>
    </lineage>
</organism>
<accession>A0ABM0GU12</accession>
<name>A0ABM0GU12_SACKO</name>
<dbReference type="PROSITE" id="PS00018">
    <property type="entry name" value="EF_HAND_1"/>
    <property type="match status" value="1"/>
</dbReference>
<dbReference type="Gene3D" id="1.10.238.10">
    <property type="entry name" value="EF-hand"/>
    <property type="match status" value="1"/>
</dbReference>
<dbReference type="Proteomes" id="UP000694865">
    <property type="component" value="Unplaced"/>
</dbReference>